<comment type="caution">
    <text evidence="3">The sequence shown here is derived from an EMBL/GenBank/DDBJ whole genome shotgun (WGS) entry which is preliminary data.</text>
</comment>
<keyword evidence="1" id="KW-0611">Plant defense</keyword>
<reference evidence="3" key="1">
    <citation type="submission" date="2023-03" db="EMBL/GenBank/DDBJ databases">
        <title>Chromosome-scale reference genome and RAD-based genetic map of yellow starthistle (Centaurea solstitialis) reveal putative structural variation and QTLs associated with invader traits.</title>
        <authorList>
            <person name="Reatini B."/>
            <person name="Cang F.A."/>
            <person name="Jiang Q."/>
            <person name="Mckibben M.T.W."/>
            <person name="Barker M.S."/>
            <person name="Rieseberg L.H."/>
            <person name="Dlugosch K.M."/>
        </authorList>
    </citation>
    <scope>NUCLEOTIDE SEQUENCE</scope>
    <source>
        <strain evidence="3">CAN-66</strain>
        <tissue evidence="3">Leaf</tissue>
    </source>
</reference>
<proteinExistence type="predicted"/>
<dbReference type="Proteomes" id="UP001172457">
    <property type="component" value="Chromosome 7"/>
</dbReference>
<evidence type="ECO:0000313" key="3">
    <source>
        <dbReference type="EMBL" id="KAJ9542083.1"/>
    </source>
</evidence>
<accession>A0AA38SGS7</accession>
<keyword evidence="4" id="KW-1185">Reference proteome</keyword>
<dbReference type="AlphaFoldDB" id="A0AA38SGS7"/>
<evidence type="ECO:0000313" key="4">
    <source>
        <dbReference type="Proteomes" id="UP001172457"/>
    </source>
</evidence>
<evidence type="ECO:0000259" key="2">
    <source>
        <dbReference type="Pfam" id="PF23247"/>
    </source>
</evidence>
<protein>
    <recommendedName>
        <fullName evidence="2">Disease resistance protein At4g27190-like leucine-rich repeats domain-containing protein</fullName>
    </recommendedName>
</protein>
<dbReference type="EMBL" id="JARYMX010000007">
    <property type="protein sequence ID" value="KAJ9542083.1"/>
    <property type="molecule type" value="Genomic_DNA"/>
</dbReference>
<dbReference type="SUPFAM" id="SSF52058">
    <property type="entry name" value="L domain-like"/>
    <property type="match status" value="1"/>
</dbReference>
<evidence type="ECO:0000256" key="1">
    <source>
        <dbReference type="ARBA" id="ARBA00022821"/>
    </source>
</evidence>
<dbReference type="Gene3D" id="3.80.10.10">
    <property type="entry name" value="Ribonuclease Inhibitor"/>
    <property type="match status" value="2"/>
</dbReference>
<gene>
    <name evidence="3" type="ORF">OSB04_028589</name>
</gene>
<sequence length="403" mass="46258">MMYLLIPTSLQYSSNLRVLSLHQCSMRFDFSSIGNLLNLEILSFTYSNIQKLPSTIENLKKLKLLDLTCCYSLSIDVGLLKSLVKLEELYMRGVRRNVGVDGDELVDCSKNLDAIEIEFFGNNSMPKKMSFEKLERFKVSLGCSLDNHYSQNKQSFENTLILVTNKCELLDSRVIDLFGKTKVLHFQVDGINDNGNGLGESLHHFRYSFFSLRVLDVYECKHLRYLFTVRVANGLKQLERLKILKCPALETFVDDKNSEVEVIKFPTLKFLSLNELPMLMSLCKLGGNVIEFPQLEELELDGLPMFTSIYQDFLKKEIMSSKLKNLKIRGVTKVEEIWPTKLSNNDQVTSQLREIRVQGCHNLVNLFPSNPIVGIILAIDEQITCKYEYTFNLLILANFVHTN</sequence>
<feature type="domain" description="Disease resistance protein At4g27190-like leucine-rich repeats" evidence="2">
    <location>
        <begin position="204"/>
        <end position="329"/>
    </location>
</feature>
<dbReference type="Pfam" id="PF23247">
    <property type="entry name" value="LRR_RPS2"/>
    <property type="match status" value="1"/>
</dbReference>
<dbReference type="PANTHER" id="PTHR33463">
    <property type="entry name" value="NB-ARC DOMAIN-CONTAINING PROTEIN-RELATED"/>
    <property type="match status" value="1"/>
</dbReference>
<dbReference type="PANTHER" id="PTHR33463:SF222">
    <property type="entry name" value="NB-ARC-RELATED"/>
    <property type="match status" value="1"/>
</dbReference>
<name>A0AA38SGS7_9ASTR</name>
<dbReference type="InterPro" id="IPR050905">
    <property type="entry name" value="Plant_NBS-LRR"/>
</dbReference>
<organism evidence="3 4">
    <name type="scientific">Centaurea solstitialis</name>
    <name type="common">yellow star-thistle</name>
    <dbReference type="NCBI Taxonomy" id="347529"/>
    <lineage>
        <taxon>Eukaryota</taxon>
        <taxon>Viridiplantae</taxon>
        <taxon>Streptophyta</taxon>
        <taxon>Embryophyta</taxon>
        <taxon>Tracheophyta</taxon>
        <taxon>Spermatophyta</taxon>
        <taxon>Magnoliopsida</taxon>
        <taxon>eudicotyledons</taxon>
        <taxon>Gunneridae</taxon>
        <taxon>Pentapetalae</taxon>
        <taxon>asterids</taxon>
        <taxon>campanulids</taxon>
        <taxon>Asterales</taxon>
        <taxon>Asteraceae</taxon>
        <taxon>Carduoideae</taxon>
        <taxon>Cardueae</taxon>
        <taxon>Centaureinae</taxon>
        <taxon>Centaurea</taxon>
    </lineage>
</organism>
<dbReference type="InterPro" id="IPR057135">
    <property type="entry name" value="At4g27190-like_LRR"/>
</dbReference>
<dbReference type="InterPro" id="IPR032675">
    <property type="entry name" value="LRR_dom_sf"/>
</dbReference>